<comment type="similarity">
    <text evidence="1 3">Belongs to the pirin family.</text>
</comment>
<dbReference type="Proteomes" id="UP001159370">
    <property type="component" value="Unassembled WGS sequence"/>
</dbReference>
<dbReference type="InterPro" id="IPR012093">
    <property type="entry name" value="Pirin"/>
</dbReference>
<dbReference type="InterPro" id="IPR003829">
    <property type="entry name" value="Pirin_N_dom"/>
</dbReference>
<dbReference type="CDD" id="cd20311">
    <property type="entry name" value="cupin_Yhhw_C"/>
    <property type="match status" value="1"/>
</dbReference>
<dbReference type="InterPro" id="IPR041602">
    <property type="entry name" value="Quercetinase_C"/>
</dbReference>
<evidence type="ECO:0000259" key="5">
    <source>
        <dbReference type="Pfam" id="PF17954"/>
    </source>
</evidence>
<dbReference type="Pfam" id="PF17954">
    <property type="entry name" value="Pirin_C_2"/>
    <property type="match status" value="1"/>
</dbReference>
<dbReference type="SUPFAM" id="SSF51182">
    <property type="entry name" value="RmlC-like cupins"/>
    <property type="match status" value="1"/>
</dbReference>
<comment type="cofactor">
    <cofactor evidence="2">
        <name>Fe cation</name>
        <dbReference type="ChEBI" id="CHEBI:24875"/>
    </cofactor>
    <text evidence="2">Binds 1 Fe cation per subunit.</text>
</comment>
<accession>A0AA43GZI4</accession>
<dbReference type="Pfam" id="PF02678">
    <property type="entry name" value="Pirin"/>
    <property type="match status" value="1"/>
</dbReference>
<dbReference type="InterPro" id="IPR011051">
    <property type="entry name" value="RmlC_Cupin_sf"/>
</dbReference>
<sequence length="242" mass="26954">MSKNTINYVIHDGNARGHSEFPWLHSYHTFSFGSFYDPNRMGFRTLRVINDDRIAPGAGFPRHGHRDMEILTYVLSGAVEHKDTLGTGSIIRPGDAQIMSAGTGIAHSEFNHSQTELLHLLQIWILPNQQGLTPRYEQKLFPPEEKQGQLRLIAAEDGRDGAVTIHQDVDLYGSILEPGDVIHYHVKPNRYAWLQIAKGGVVFNGEELKAGDGVEIHGEEKLQISNESTTEGGAEFLLFDLG</sequence>
<feature type="binding site" evidence="2">
    <location>
        <position position="63"/>
    </location>
    <ligand>
        <name>Fe cation</name>
        <dbReference type="ChEBI" id="CHEBI:24875"/>
    </ligand>
</feature>
<feature type="binding site" evidence="2">
    <location>
        <position position="65"/>
    </location>
    <ligand>
        <name>Fe cation</name>
        <dbReference type="ChEBI" id="CHEBI:24875"/>
    </ligand>
</feature>
<reference evidence="6 7" key="1">
    <citation type="journal article" date="2023" name="J. Phycol.">
        <title>Chrysosporum ovalisporum is synonymous with the true-branching cyanobacterium Umezakia natans (Nostocales/Aphanizomenonaceae).</title>
        <authorList>
            <person name="McGregor G.B."/>
            <person name="Sendall B.C."/>
            <person name="Niiyama Y."/>
            <person name="Tuji A."/>
            <person name="Willis A."/>
        </authorList>
    </citation>
    <scope>NUCLEOTIDE SEQUENCE [LARGE SCALE GENOMIC DNA]</scope>
    <source>
        <strain evidence="6 7">FSS-62</strain>
    </source>
</reference>
<gene>
    <name evidence="6" type="ORF">NWP23_12620</name>
</gene>
<evidence type="ECO:0000256" key="2">
    <source>
        <dbReference type="PIRSR" id="PIRSR006232-1"/>
    </source>
</evidence>
<evidence type="ECO:0000256" key="1">
    <source>
        <dbReference type="ARBA" id="ARBA00008416"/>
    </source>
</evidence>
<keyword evidence="2" id="KW-0408">Iron</keyword>
<dbReference type="RefSeq" id="WP_280700811.1">
    <property type="nucleotide sequence ID" value="NZ_JANQDL010000087.1"/>
</dbReference>
<dbReference type="PANTHER" id="PTHR43212">
    <property type="entry name" value="QUERCETIN 2,3-DIOXYGENASE"/>
    <property type="match status" value="1"/>
</dbReference>
<comment type="caution">
    <text evidence="6">The sequence shown here is derived from an EMBL/GenBank/DDBJ whole genome shotgun (WGS) entry which is preliminary data.</text>
</comment>
<feature type="domain" description="Quercetin 2,3-dioxygenase C-terminal cupin" evidence="5">
    <location>
        <begin position="152"/>
        <end position="241"/>
    </location>
</feature>
<dbReference type="CDD" id="cd02910">
    <property type="entry name" value="cupin_Yhhw_N"/>
    <property type="match status" value="1"/>
</dbReference>
<proteinExistence type="inferred from homology"/>
<dbReference type="PANTHER" id="PTHR43212:SF3">
    <property type="entry name" value="QUERCETIN 2,3-DIOXYGENASE"/>
    <property type="match status" value="1"/>
</dbReference>
<dbReference type="EMBL" id="JANQDL010000087">
    <property type="protein sequence ID" value="MDH6064594.1"/>
    <property type="molecule type" value="Genomic_DNA"/>
</dbReference>
<evidence type="ECO:0000256" key="3">
    <source>
        <dbReference type="RuleBase" id="RU003457"/>
    </source>
</evidence>
<dbReference type="Gene3D" id="2.60.120.10">
    <property type="entry name" value="Jelly Rolls"/>
    <property type="match status" value="2"/>
</dbReference>
<protein>
    <submittedName>
        <fullName evidence="6">Pirin family protein</fullName>
    </submittedName>
</protein>
<name>A0AA43GZI4_9CYAN</name>
<dbReference type="AlphaFoldDB" id="A0AA43GZI4"/>
<feature type="domain" description="Pirin N-terminal" evidence="4">
    <location>
        <begin position="21"/>
        <end position="125"/>
    </location>
</feature>
<dbReference type="PIRSF" id="PIRSF006232">
    <property type="entry name" value="Pirin"/>
    <property type="match status" value="1"/>
</dbReference>
<dbReference type="InterPro" id="IPR014710">
    <property type="entry name" value="RmlC-like_jellyroll"/>
</dbReference>
<feature type="binding site" evidence="2">
    <location>
        <position position="107"/>
    </location>
    <ligand>
        <name>Fe cation</name>
        <dbReference type="ChEBI" id="CHEBI:24875"/>
    </ligand>
</feature>
<evidence type="ECO:0000259" key="4">
    <source>
        <dbReference type="Pfam" id="PF02678"/>
    </source>
</evidence>
<feature type="binding site" evidence="2">
    <location>
        <position position="109"/>
    </location>
    <ligand>
        <name>Fe cation</name>
        <dbReference type="ChEBI" id="CHEBI:24875"/>
    </ligand>
</feature>
<evidence type="ECO:0000313" key="6">
    <source>
        <dbReference type="EMBL" id="MDH6064594.1"/>
    </source>
</evidence>
<dbReference type="GO" id="GO:0046872">
    <property type="term" value="F:metal ion binding"/>
    <property type="evidence" value="ECO:0007669"/>
    <property type="project" value="UniProtKB-KW"/>
</dbReference>
<keyword evidence="2" id="KW-0479">Metal-binding</keyword>
<organism evidence="6 7">
    <name type="scientific">Umezakia ovalisporum FSS-62</name>
    <dbReference type="NCBI Taxonomy" id="2971776"/>
    <lineage>
        <taxon>Bacteria</taxon>
        <taxon>Bacillati</taxon>
        <taxon>Cyanobacteriota</taxon>
        <taxon>Cyanophyceae</taxon>
        <taxon>Nostocales</taxon>
        <taxon>Nodulariaceae</taxon>
        <taxon>Umezakia</taxon>
    </lineage>
</organism>
<evidence type="ECO:0000313" key="7">
    <source>
        <dbReference type="Proteomes" id="UP001159370"/>
    </source>
</evidence>